<dbReference type="PROSITE" id="PS50059">
    <property type="entry name" value="FKBP_PPIASE"/>
    <property type="match status" value="2"/>
</dbReference>
<organism evidence="8 9">
    <name type="scientific">Paramicrobacterium humi</name>
    <dbReference type="NCBI Taxonomy" id="640635"/>
    <lineage>
        <taxon>Bacteria</taxon>
        <taxon>Bacillati</taxon>
        <taxon>Actinomycetota</taxon>
        <taxon>Actinomycetes</taxon>
        <taxon>Micrococcales</taxon>
        <taxon>Microbacteriaceae</taxon>
        <taxon>Paramicrobacterium</taxon>
    </lineage>
</organism>
<evidence type="ECO:0000256" key="1">
    <source>
        <dbReference type="ARBA" id="ARBA00000971"/>
    </source>
</evidence>
<gene>
    <name evidence="8" type="ORF">SAMN04489806_2490</name>
</gene>
<dbReference type="AlphaFoldDB" id="A0A1H4PFG6"/>
<feature type="domain" description="PPIase FKBP-type" evidence="7">
    <location>
        <begin position="256"/>
        <end position="344"/>
    </location>
</feature>
<dbReference type="STRING" id="640635.SAMN04489806_2490"/>
<comment type="similarity">
    <text evidence="2">Belongs to the FKBP-type PPIase family.</text>
</comment>
<feature type="domain" description="PPIase FKBP-type" evidence="7">
    <location>
        <begin position="111"/>
        <end position="201"/>
    </location>
</feature>
<proteinExistence type="inferred from homology"/>
<dbReference type="EMBL" id="FNRY01000001">
    <property type="protein sequence ID" value="SEC06140.1"/>
    <property type="molecule type" value="Genomic_DNA"/>
</dbReference>
<dbReference type="EC" id="5.2.1.8" evidence="3 6"/>
<dbReference type="Pfam" id="PF00254">
    <property type="entry name" value="FKBP_C"/>
    <property type="match status" value="1"/>
</dbReference>
<dbReference type="OrthoDB" id="25996at2"/>
<keyword evidence="4 6" id="KW-0697">Rotamase</keyword>
<protein>
    <recommendedName>
        <fullName evidence="3 6">peptidylprolyl isomerase</fullName>
        <ecNumber evidence="3 6">5.2.1.8</ecNumber>
    </recommendedName>
</protein>
<evidence type="ECO:0000259" key="7">
    <source>
        <dbReference type="PROSITE" id="PS50059"/>
    </source>
</evidence>
<evidence type="ECO:0000256" key="5">
    <source>
        <dbReference type="ARBA" id="ARBA00023235"/>
    </source>
</evidence>
<evidence type="ECO:0000256" key="2">
    <source>
        <dbReference type="ARBA" id="ARBA00006577"/>
    </source>
</evidence>
<evidence type="ECO:0000313" key="9">
    <source>
        <dbReference type="Proteomes" id="UP000199183"/>
    </source>
</evidence>
<keyword evidence="5 6" id="KW-0413">Isomerase</keyword>
<evidence type="ECO:0000256" key="6">
    <source>
        <dbReference type="PROSITE-ProRule" id="PRU00277"/>
    </source>
</evidence>
<evidence type="ECO:0000256" key="3">
    <source>
        <dbReference type="ARBA" id="ARBA00013194"/>
    </source>
</evidence>
<accession>A0A1H4PFG6</accession>
<sequence>MRDAADWSGNPFAVESDAPVRKRLIVAPAAALLLLLTGCASGSAASDAPSSSASPAAETCAATTSGAASDSVTVKGAIGEKPTASFDAPLKVTKTERTVQTTGDGAETKHGEMVGIEVTLYNAVTGKLVQQSSYAGGPMQVTISDDSLIPALVRAIECVPTGSRVVSVSPASDAWGDQGSQDGSVGPDEGVVIVADVLSITPSKATGEPVAADASLPAVELDKTGAPTVTIPDRAAPADYQLGVLKQGDGAEVADGDTVTVQYQGVNWRTGKVFDQSWTRGAPSQFATNQVIKGFTKALVGQKVGSQVIAVIPPDMGYGAAGSESAGIKGTDTLVFVVDILATSR</sequence>
<comment type="catalytic activity">
    <reaction evidence="1 6">
        <text>[protein]-peptidylproline (omega=180) = [protein]-peptidylproline (omega=0)</text>
        <dbReference type="Rhea" id="RHEA:16237"/>
        <dbReference type="Rhea" id="RHEA-COMP:10747"/>
        <dbReference type="Rhea" id="RHEA-COMP:10748"/>
        <dbReference type="ChEBI" id="CHEBI:83833"/>
        <dbReference type="ChEBI" id="CHEBI:83834"/>
        <dbReference type="EC" id="5.2.1.8"/>
    </reaction>
</comment>
<dbReference type="GO" id="GO:0003755">
    <property type="term" value="F:peptidyl-prolyl cis-trans isomerase activity"/>
    <property type="evidence" value="ECO:0007669"/>
    <property type="project" value="UniProtKB-KW"/>
</dbReference>
<evidence type="ECO:0000256" key="4">
    <source>
        <dbReference type="ARBA" id="ARBA00023110"/>
    </source>
</evidence>
<dbReference type="RefSeq" id="WP_091184812.1">
    <property type="nucleotide sequence ID" value="NZ_FNRY01000001.1"/>
</dbReference>
<name>A0A1H4PFG6_9MICO</name>
<reference evidence="8 9" key="1">
    <citation type="submission" date="2016-10" db="EMBL/GenBank/DDBJ databases">
        <authorList>
            <person name="de Groot N.N."/>
        </authorList>
    </citation>
    <scope>NUCLEOTIDE SEQUENCE [LARGE SCALE GENOMIC DNA]</scope>
    <source>
        <strain evidence="8 9">DSM 21799</strain>
    </source>
</reference>
<dbReference type="Gene3D" id="3.10.50.40">
    <property type="match status" value="2"/>
</dbReference>
<dbReference type="InterPro" id="IPR001179">
    <property type="entry name" value="PPIase_FKBP_dom"/>
</dbReference>
<dbReference type="SUPFAM" id="SSF54534">
    <property type="entry name" value="FKBP-like"/>
    <property type="match status" value="2"/>
</dbReference>
<keyword evidence="9" id="KW-1185">Reference proteome</keyword>
<dbReference type="Proteomes" id="UP000199183">
    <property type="component" value="Unassembled WGS sequence"/>
</dbReference>
<dbReference type="PANTHER" id="PTHR43811:SF19">
    <property type="entry name" value="39 KDA FK506-BINDING NUCLEAR PROTEIN"/>
    <property type="match status" value="1"/>
</dbReference>
<evidence type="ECO:0000313" key="8">
    <source>
        <dbReference type="EMBL" id="SEC06140.1"/>
    </source>
</evidence>
<dbReference type="InterPro" id="IPR046357">
    <property type="entry name" value="PPIase_dom_sf"/>
</dbReference>
<dbReference type="PANTHER" id="PTHR43811">
    <property type="entry name" value="FKBP-TYPE PEPTIDYL-PROLYL CIS-TRANS ISOMERASE FKPA"/>
    <property type="match status" value="1"/>
</dbReference>